<evidence type="ECO:0000313" key="3">
    <source>
        <dbReference type="Proteomes" id="UP000063699"/>
    </source>
</evidence>
<gene>
    <name evidence="2" type="ORF">AOZ06_01490</name>
</gene>
<dbReference type="EMBL" id="CP012752">
    <property type="protein sequence ID" value="ALG05770.1"/>
    <property type="molecule type" value="Genomic_DNA"/>
</dbReference>
<dbReference type="Proteomes" id="UP000063699">
    <property type="component" value="Chromosome"/>
</dbReference>
<feature type="region of interest" description="Disordered" evidence="1">
    <location>
        <begin position="93"/>
        <end position="121"/>
    </location>
</feature>
<keyword evidence="3" id="KW-1185">Reference proteome</keyword>
<name>A0A0N9HNI1_9PSEU</name>
<protein>
    <submittedName>
        <fullName evidence="2">Uncharacterized protein</fullName>
    </submittedName>
</protein>
<feature type="compositionally biased region" description="Basic and acidic residues" evidence="1">
    <location>
        <begin position="93"/>
        <end position="108"/>
    </location>
</feature>
<evidence type="ECO:0000256" key="1">
    <source>
        <dbReference type="SAM" id="MobiDB-lite"/>
    </source>
</evidence>
<sequence length="121" mass="13622">MFDYSYAPIMVLSGDPVGSKWRPHGDVVYRTDNLGARVGVLPATCFSGEHSLHVVGYRALELESYLKITCLACDDKTSPRADYYWALYTTPPRPDRAELDDAPYKDLTEQIAQRKRRPAPG</sequence>
<evidence type="ECO:0000313" key="2">
    <source>
        <dbReference type="EMBL" id="ALG05770.1"/>
    </source>
</evidence>
<dbReference type="AlphaFoldDB" id="A0A0N9HNI1"/>
<organism evidence="2 3">
    <name type="scientific">Kibdelosporangium phytohabitans</name>
    <dbReference type="NCBI Taxonomy" id="860235"/>
    <lineage>
        <taxon>Bacteria</taxon>
        <taxon>Bacillati</taxon>
        <taxon>Actinomycetota</taxon>
        <taxon>Actinomycetes</taxon>
        <taxon>Pseudonocardiales</taxon>
        <taxon>Pseudonocardiaceae</taxon>
        <taxon>Kibdelosporangium</taxon>
    </lineage>
</organism>
<reference evidence="2 3" key="1">
    <citation type="submission" date="2015-07" db="EMBL/GenBank/DDBJ databases">
        <title>Genome sequencing of Kibdelosporangium phytohabitans.</title>
        <authorList>
            <person name="Qin S."/>
            <person name="Xing K."/>
        </authorList>
    </citation>
    <scope>NUCLEOTIDE SEQUENCE [LARGE SCALE GENOMIC DNA]</scope>
    <source>
        <strain evidence="2 3">KLBMP1111</strain>
    </source>
</reference>
<dbReference type="KEGG" id="kphy:AOZ06_01490"/>
<proteinExistence type="predicted"/>
<accession>A0A0N9HNI1</accession>